<dbReference type="InterPro" id="IPR037523">
    <property type="entry name" value="VOC_core"/>
</dbReference>
<dbReference type="Pfam" id="PF00903">
    <property type="entry name" value="Glyoxalase"/>
    <property type="match status" value="1"/>
</dbReference>
<dbReference type="InterPro" id="IPR004360">
    <property type="entry name" value="Glyas_Fos-R_dOase_dom"/>
</dbReference>
<gene>
    <name evidence="3" type="ORF">ACFPET_07560</name>
</gene>
<evidence type="ECO:0000256" key="1">
    <source>
        <dbReference type="ARBA" id="ARBA00022723"/>
    </source>
</evidence>
<proteinExistence type="predicted"/>
<comment type="caution">
    <text evidence="3">The sequence shown here is derived from an EMBL/GenBank/DDBJ whole genome shotgun (WGS) entry which is preliminary data.</text>
</comment>
<accession>A0ABV8TWL6</accession>
<reference evidence="4" key="1">
    <citation type="journal article" date="2019" name="Int. J. Syst. Evol. Microbiol.">
        <title>The Global Catalogue of Microorganisms (GCM) 10K type strain sequencing project: providing services to taxonomists for standard genome sequencing and annotation.</title>
        <authorList>
            <consortium name="The Broad Institute Genomics Platform"/>
            <consortium name="The Broad Institute Genome Sequencing Center for Infectious Disease"/>
            <person name="Wu L."/>
            <person name="Ma J."/>
        </authorList>
    </citation>
    <scope>NUCLEOTIDE SEQUENCE [LARGE SCALE GENOMIC DNA]</scope>
    <source>
        <strain evidence="4">IBRC-M 10908</strain>
    </source>
</reference>
<dbReference type="PROSITE" id="PS51819">
    <property type="entry name" value="VOC"/>
    <property type="match status" value="1"/>
</dbReference>
<dbReference type="PANTHER" id="PTHR36113">
    <property type="entry name" value="LYASE, PUTATIVE-RELATED-RELATED"/>
    <property type="match status" value="1"/>
</dbReference>
<evidence type="ECO:0000313" key="4">
    <source>
        <dbReference type="Proteomes" id="UP001595823"/>
    </source>
</evidence>
<feature type="domain" description="VOC" evidence="2">
    <location>
        <begin position="4"/>
        <end position="125"/>
    </location>
</feature>
<protein>
    <submittedName>
        <fullName evidence="3">VOC family protein</fullName>
    </submittedName>
</protein>
<dbReference type="SUPFAM" id="SSF54593">
    <property type="entry name" value="Glyoxalase/Bleomycin resistance protein/Dihydroxybiphenyl dioxygenase"/>
    <property type="match status" value="1"/>
</dbReference>
<keyword evidence="1" id="KW-0479">Metal-binding</keyword>
<dbReference type="InterPro" id="IPR029068">
    <property type="entry name" value="Glyas_Bleomycin-R_OHBP_Dase"/>
</dbReference>
<name>A0ABV8TWL6_9ACTN</name>
<dbReference type="RefSeq" id="WP_380619359.1">
    <property type="nucleotide sequence ID" value="NZ_JBHSDK010000011.1"/>
</dbReference>
<dbReference type="EMBL" id="JBHSDK010000011">
    <property type="protein sequence ID" value="MFC4335052.1"/>
    <property type="molecule type" value="Genomic_DNA"/>
</dbReference>
<dbReference type="InterPro" id="IPR051332">
    <property type="entry name" value="Fosfomycin_Res_Enzymes"/>
</dbReference>
<organism evidence="3 4">
    <name type="scientific">Salininema proteolyticum</name>
    <dbReference type="NCBI Taxonomy" id="1607685"/>
    <lineage>
        <taxon>Bacteria</taxon>
        <taxon>Bacillati</taxon>
        <taxon>Actinomycetota</taxon>
        <taxon>Actinomycetes</taxon>
        <taxon>Glycomycetales</taxon>
        <taxon>Glycomycetaceae</taxon>
        <taxon>Salininema</taxon>
    </lineage>
</organism>
<evidence type="ECO:0000313" key="3">
    <source>
        <dbReference type="EMBL" id="MFC4335052.1"/>
    </source>
</evidence>
<dbReference type="Proteomes" id="UP001595823">
    <property type="component" value="Unassembled WGS sequence"/>
</dbReference>
<sequence length="126" mass="14316">MELKLNHTIVWTDDRDATAAWWREVFGVDSIEVGPFLQIKCANEIDIDIASMEHNPDQDRPAPQHYAFHVSEEDFDDVFARLKEKGVPYRAGPDRSGEGETYSMNGGRGVYFDDPNGHHLEILTVP</sequence>
<keyword evidence="4" id="KW-1185">Reference proteome</keyword>
<dbReference type="Gene3D" id="3.10.180.10">
    <property type="entry name" value="2,3-Dihydroxybiphenyl 1,2-Dioxygenase, domain 1"/>
    <property type="match status" value="1"/>
</dbReference>
<dbReference type="PANTHER" id="PTHR36113:SF6">
    <property type="entry name" value="FOSFOMYCIN RESISTANCE PROTEIN FOSX"/>
    <property type="match status" value="1"/>
</dbReference>
<dbReference type="CDD" id="cd08351">
    <property type="entry name" value="ChaP_like"/>
    <property type="match status" value="1"/>
</dbReference>
<evidence type="ECO:0000259" key="2">
    <source>
        <dbReference type="PROSITE" id="PS51819"/>
    </source>
</evidence>